<evidence type="ECO:0000256" key="4">
    <source>
        <dbReference type="ARBA" id="ARBA00012483"/>
    </source>
</evidence>
<dbReference type="InterPro" id="IPR013083">
    <property type="entry name" value="Znf_RING/FYVE/PHD"/>
</dbReference>
<feature type="compositionally biased region" description="Basic and acidic residues" evidence="15">
    <location>
        <begin position="18"/>
        <end position="38"/>
    </location>
</feature>
<protein>
    <recommendedName>
        <fullName evidence="4">RING-type E3 ubiquitin transferase</fullName>
        <ecNumber evidence="4">2.3.2.27</ecNumber>
    </recommendedName>
</protein>
<keyword evidence="7" id="KW-0479">Metal-binding</keyword>
<evidence type="ECO:0000256" key="12">
    <source>
        <dbReference type="ARBA" id="ARBA00023242"/>
    </source>
</evidence>
<feature type="region of interest" description="Disordered" evidence="15">
    <location>
        <begin position="1"/>
        <end position="42"/>
    </location>
</feature>
<dbReference type="InterPro" id="IPR027370">
    <property type="entry name" value="Znf-RING_euk"/>
</dbReference>
<dbReference type="AlphaFoldDB" id="A0AAV7TI48"/>
<keyword evidence="10 14" id="KW-0175">Coiled coil</keyword>
<evidence type="ECO:0000259" key="18">
    <source>
        <dbReference type="PROSITE" id="PS51262"/>
    </source>
</evidence>
<evidence type="ECO:0000259" key="16">
    <source>
        <dbReference type="PROSITE" id="PS50089"/>
    </source>
</evidence>
<dbReference type="PROSITE" id="PS00518">
    <property type="entry name" value="ZF_RING_1"/>
    <property type="match status" value="1"/>
</dbReference>
<dbReference type="Pfam" id="PF00643">
    <property type="entry name" value="zf-B_box"/>
    <property type="match status" value="1"/>
</dbReference>
<dbReference type="Gene3D" id="1.20.5.170">
    <property type="match status" value="1"/>
</dbReference>
<feature type="domain" description="COS" evidence="18">
    <location>
        <begin position="332"/>
        <end position="390"/>
    </location>
</feature>
<dbReference type="PANTHER" id="PTHR24099:SF17">
    <property type="entry name" value="TRIPARTITE MOTIF CONTAINING 55"/>
    <property type="match status" value="1"/>
</dbReference>
<dbReference type="InterPro" id="IPR001841">
    <property type="entry name" value="Znf_RING"/>
</dbReference>
<evidence type="ECO:0000313" key="20">
    <source>
        <dbReference type="Proteomes" id="UP001066276"/>
    </source>
</evidence>
<evidence type="ECO:0000256" key="3">
    <source>
        <dbReference type="ARBA" id="ARBA00004496"/>
    </source>
</evidence>
<gene>
    <name evidence="19" type="ORF">NDU88_001587</name>
</gene>
<evidence type="ECO:0000256" key="7">
    <source>
        <dbReference type="ARBA" id="ARBA00022723"/>
    </source>
</evidence>
<dbReference type="SUPFAM" id="SSF57845">
    <property type="entry name" value="B-box zinc-binding domain"/>
    <property type="match status" value="1"/>
</dbReference>
<dbReference type="InterPro" id="IPR000315">
    <property type="entry name" value="Znf_B-box"/>
</dbReference>
<name>A0AAV7TI48_PLEWA</name>
<dbReference type="PROSITE" id="PS50119">
    <property type="entry name" value="ZF_BBOX"/>
    <property type="match status" value="1"/>
</dbReference>
<proteinExistence type="predicted"/>
<sequence length="425" mass="48405">MAGGIREPSCRHNSTRSRGGDKQRAPADIRISRDRAAGRECTASEQRESQRFTCLRERPCAEDLGRRMDFQTDIIRDSNPMDNLEKQLICPICLEMFNKPVVILPCQHNLCRKCANDVFQAGNPYWSTRTSSVSGGRFRCPSCRHEVILDRHGVYGLQRNLLVENIIDIYKQDCHSRPLKKGKHPMCKEHEDEKINIYCLTCEVPTCSMCKVFGAHKDCQVAQLQSVYQGQKTELSGCISSLVAGNERVQAIISQLEESCKSIEDNSRQKKDSLNEMLDVLYSILEDKKSELLQRITKEQEDKLDFIRTLLERYREQLETSTKLVESAIQSMDETGVAAFLQNAKKLIKTITEASVSCRLEKLEPGFENMEHFTLDLERVTAAIRSLDFGTGEAEGEEEEDEESEDDDDNEEYQEIPEGTVEGQQ</sequence>
<evidence type="ECO:0000256" key="8">
    <source>
        <dbReference type="ARBA" id="ARBA00022771"/>
    </source>
</evidence>
<keyword evidence="9" id="KW-0862">Zinc</keyword>
<feature type="coiled-coil region" evidence="14">
    <location>
        <begin position="246"/>
        <end position="331"/>
    </location>
</feature>
<evidence type="ECO:0000256" key="5">
    <source>
        <dbReference type="ARBA" id="ARBA00022490"/>
    </source>
</evidence>
<evidence type="ECO:0000256" key="9">
    <source>
        <dbReference type="ARBA" id="ARBA00022833"/>
    </source>
</evidence>
<dbReference type="EC" id="2.3.2.27" evidence="4"/>
<comment type="catalytic activity">
    <reaction evidence="1">
        <text>S-ubiquitinyl-[E2 ubiquitin-conjugating enzyme]-L-cysteine + [acceptor protein]-L-lysine = [E2 ubiquitin-conjugating enzyme]-L-cysteine + N(6)-ubiquitinyl-[acceptor protein]-L-lysine.</text>
        <dbReference type="EC" id="2.3.2.27"/>
    </reaction>
</comment>
<dbReference type="GO" id="GO:0005737">
    <property type="term" value="C:cytoplasm"/>
    <property type="evidence" value="ECO:0007669"/>
    <property type="project" value="UniProtKB-SubCell"/>
</dbReference>
<dbReference type="Proteomes" id="UP001066276">
    <property type="component" value="Chromosome 3_2"/>
</dbReference>
<evidence type="ECO:0000256" key="10">
    <source>
        <dbReference type="ARBA" id="ARBA00023054"/>
    </source>
</evidence>
<feature type="domain" description="RING-type" evidence="16">
    <location>
        <begin position="90"/>
        <end position="144"/>
    </location>
</feature>
<evidence type="ECO:0000256" key="14">
    <source>
        <dbReference type="SAM" id="Coils"/>
    </source>
</evidence>
<evidence type="ECO:0000313" key="19">
    <source>
        <dbReference type="EMBL" id="KAJ1176305.1"/>
    </source>
</evidence>
<dbReference type="SMART" id="SM00184">
    <property type="entry name" value="RING"/>
    <property type="match status" value="1"/>
</dbReference>
<evidence type="ECO:0000259" key="17">
    <source>
        <dbReference type="PROSITE" id="PS50119"/>
    </source>
</evidence>
<dbReference type="Pfam" id="PF13445">
    <property type="entry name" value="zf-RING_UBOX"/>
    <property type="match status" value="1"/>
</dbReference>
<dbReference type="SUPFAM" id="SSF57850">
    <property type="entry name" value="RING/U-box"/>
    <property type="match status" value="1"/>
</dbReference>
<evidence type="ECO:0000256" key="11">
    <source>
        <dbReference type="ARBA" id="ARBA00023179"/>
    </source>
</evidence>
<keyword evidence="8 13" id="KW-0863">Zinc-finger</keyword>
<dbReference type="GO" id="GO:0005634">
    <property type="term" value="C:nucleus"/>
    <property type="evidence" value="ECO:0007669"/>
    <property type="project" value="UniProtKB-SubCell"/>
</dbReference>
<dbReference type="PROSITE" id="PS50089">
    <property type="entry name" value="ZF_RING_2"/>
    <property type="match status" value="1"/>
</dbReference>
<comment type="caution">
    <text evidence="19">The sequence shown here is derived from an EMBL/GenBank/DDBJ whole genome shotgun (WGS) entry which is preliminary data.</text>
</comment>
<dbReference type="Gene3D" id="3.30.40.10">
    <property type="entry name" value="Zinc/RING finger domain, C3HC4 (zinc finger)"/>
    <property type="match status" value="1"/>
</dbReference>
<keyword evidence="6" id="KW-0808">Transferase</keyword>
<dbReference type="SMART" id="SM00336">
    <property type="entry name" value="BBOX"/>
    <property type="match status" value="1"/>
</dbReference>
<keyword evidence="12" id="KW-0539">Nucleus</keyword>
<dbReference type="InterPro" id="IPR017903">
    <property type="entry name" value="COS_domain"/>
</dbReference>
<feature type="region of interest" description="Disordered" evidence="15">
    <location>
        <begin position="387"/>
        <end position="425"/>
    </location>
</feature>
<dbReference type="PANTHER" id="PTHR24099">
    <property type="entry name" value="E3 UBIQUITIN-PROTEIN LIGASE TRIM36-RELATED"/>
    <property type="match status" value="1"/>
</dbReference>
<accession>A0AAV7TI48</accession>
<evidence type="ECO:0000256" key="15">
    <source>
        <dbReference type="SAM" id="MobiDB-lite"/>
    </source>
</evidence>
<dbReference type="GO" id="GO:0061630">
    <property type="term" value="F:ubiquitin protein ligase activity"/>
    <property type="evidence" value="ECO:0007669"/>
    <property type="project" value="UniProtKB-EC"/>
</dbReference>
<evidence type="ECO:0000256" key="2">
    <source>
        <dbReference type="ARBA" id="ARBA00004123"/>
    </source>
</evidence>
<evidence type="ECO:0000256" key="6">
    <source>
        <dbReference type="ARBA" id="ARBA00022679"/>
    </source>
</evidence>
<dbReference type="EMBL" id="JANPWB010000006">
    <property type="protein sequence ID" value="KAJ1176305.1"/>
    <property type="molecule type" value="Genomic_DNA"/>
</dbReference>
<dbReference type="GO" id="GO:0070507">
    <property type="term" value="P:regulation of microtubule cytoskeleton organization"/>
    <property type="evidence" value="ECO:0007669"/>
    <property type="project" value="TreeGrafter"/>
</dbReference>
<dbReference type="InterPro" id="IPR050617">
    <property type="entry name" value="E3_ligase_FN3/SPRY"/>
</dbReference>
<dbReference type="PROSITE" id="PS51262">
    <property type="entry name" value="COS"/>
    <property type="match status" value="1"/>
</dbReference>
<dbReference type="CDD" id="cd19831">
    <property type="entry name" value="Bbox2_MuRF1_C-II"/>
    <property type="match status" value="1"/>
</dbReference>
<feature type="domain" description="B box-type" evidence="17">
    <location>
        <begin position="182"/>
        <end position="224"/>
    </location>
</feature>
<comment type="subcellular location">
    <subcellularLocation>
        <location evidence="3">Cytoplasm</location>
    </subcellularLocation>
    <subcellularLocation>
        <location evidence="2">Nucleus</location>
    </subcellularLocation>
</comment>
<dbReference type="GO" id="GO:0008270">
    <property type="term" value="F:zinc ion binding"/>
    <property type="evidence" value="ECO:0007669"/>
    <property type="project" value="UniProtKB-KW"/>
</dbReference>
<evidence type="ECO:0000256" key="1">
    <source>
        <dbReference type="ARBA" id="ARBA00000900"/>
    </source>
</evidence>
<evidence type="ECO:0000256" key="13">
    <source>
        <dbReference type="PROSITE-ProRule" id="PRU00024"/>
    </source>
</evidence>
<keyword evidence="20" id="KW-1185">Reference proteome</keyword>
<feature type="compositionally biased region" description="Acidic residues" evidence="15">
    <location>
        <begin position="394"/>
        <end position="415"/>
    </location>
</feature>
<keyword evidence="11" id="KW-0514">Muscle protein</keyword>
<keyword evidence="5" id="KW-0963">Cytoplasm</keyword>
<dbReference type="FunFam" id="3.30.40.10:FF:000014">
    <property type="entry name" value="probable E3 ubiquitin-protein ligase MID2"/>
    <property type="match status" value="1"/>
</dbReference>
<reference evidence="19" key="1">
    <citation type="journal article" date="2022" name="bioRxiv">
        <title>Sequencing and chromosome-scale assembly of the giantPleurodeles waltlgenome.</title>
        <authorList>
            <person name="Brown T."/>
            <person name="Elewa A."/>
            <person name="Iarovenko S."/>
            <person name="Subramanian E."/>
            <person name="Araus A.J."/>
            <person name="Petzold A."/>
            <person name="Susuki M."/>
            <person name="Suzuki K.-i.T."/>
            <person name="Hayashi T."/>
            <person name="Toyoda A."/>
            <person name="Oliveira C."/>
            <person name="Osipova E."/>
            <person name="Leigh N.D."/>
            <person name="Simon A."/>
            <person name="Yun M.H."/>
        </authorList>
    </citation>
    <scope>NUCLEOTIDE SEQUENCE</scope>
    <source>
        <strain evidence="19">20211129_DDA</strain>
        <tissue evidence="19">Liver</tissue>
    </source>
</reference>
<organism evidence="19 20">
    <name type="scientific">Pleurodeles waltl</name>
    <name type="common">Iberian ribbed newt</name>
    <dbReference type="NCBI Taxonomy" id="8319"/>
    <lineage>
        <taxon>Eukaryota</taxon>
        <taxon>Metazoa</taxon>
        <taxon>Chordata</taxon>
        <taxon>Craniata</taxon>
        <taxon>Vertebrata</taxon>
        <taxon>Euteleostomi</taxon>
        <taxon>Amphibia</taxon>
        <taxon>Batrachia</taxon>
        <taxon>Caudata</taxon>
        <taxon>Salamandroidea</taxon>
        <taxon>Salamandridae</taxon>
        <taxon>Pleurodelinae</taxon>
        <taxon>Pleurodeles</taxon>
    </lineage>
</organism>
<dbReference type="InterPro" id="IPR017907">
    <property type="entry name" value="Znf_RING_CS"/>
</dbReference>
<dbReference type="Gene3D" id="3.30.160.60">
    <property type="entry name" value="Classic Zinc Finger"/>
    <property type="match status" value="1"/>
</dbReference>